<proteinExistence type="predicted"/>
<reference evidence="1" key="1">
    <citation type="journal article" date="2019" name="Sci. Rep.">
        <title>Draft genome of Tanacetum cinerariifolium, the natural source of mosquito coil.</title>
        <authorList>
            <person name="Yamashiro T."/>
            <person name="Shiraishi A."/>
            <person name="Satake H."/>
            <person name="Nakayama K."/>
        </authorList>
    </citation>
    <scope>NUCLEOTIDE SEQUENCE</scope>
</reference>
<evidence type="ECO:0000313" key="1">
    <source>
        <dbReference type="EMBL" id="GFD32839.1"/>
    </source>
</evidence>
<evidence type="ECO:0008006" key="2">
    <source>
        <dbReference type="Google" id="ProtNLM"/>
    </source>
</evidence>
<feature type="non-terminal residue" evidence="1">
    <location>
        <position position="78"/>
    </location>
</feature>
<organism evidence="1">
    <name type="scientific">Tanacetum cinerariifolium</name>
    <name type="common">Dalmatian daisy</name>
    <name type="synonym">Chrysanthemum cinerariifolium</name>
    <dbReference type="NCBI Taxonomy" id="118510"/>
    <lineage>
        <taxon>Eukaryota</taxon>
        <taxon>Viridiplantae</taxon>
        <taxon>Streptophyta</taxon>
        <taxon>Embryophyta</taxon>
        <taxon>Tracheophyta</taxon>
        <taxon>Spermatophyta</taxon>
        <taxon>Magnoliopsida</taxon>
        <taxon>eudicotyledons</taxon>
        <taxon>Gunneridae</taxon>
        <taxon>Pentapetalae</taxon>
        <taxon>asterids</taxon>
        <taxon>campanulids</taxon>
        <taxon>Asterales</taxon>
        <taxon>Asteraceae</taxon>
        <taxon>Asteroideae</taxon>
        <taxon>Anthemideae</taxon>
        <taxon>Anthemidinae</taxon>
        <taxon>Tanacetum</taxon>
    </lineage>
</organism>
<gene>
    <name evidence="1" type="ORF">Tci_904808</name>
</gene>
<protein>
    <recommendedName>
        <fullName evidence="2">Reverse transcriptase domain-containing protein</fullName>
    </recommendedName>
</protein>
<accession>A0A699VFN1</accession>
<sequence>MDWLINHRATIVCHTKSVIFGDLDKPKFVYLDSQLGLLASLMDTLSDGPSLETHLIVQDFSYVFPEELPGIPPEREVE</sequence>
<dbReference type="EMBL" id="BKCJ011428650">
    <property type="protein sequence ID" value="GFD32839.1"/>
    <property type="molecule type" value="Genomic_DNA"/>
</dbReference>
<dbReference type="AlphaFoldDB" id="A0A699VFN1"/>
<name>A0A699VFN1_TANCI</name>
<comment type="caution">
    <text evidence="1">The sequence shown here is derived from an EMBL/GenBank/DDBJ whole genome shotgun (WGS) entry which is preliminary data.</text>
</comment>